<dbReference type="AlphaFoldDB" id="A0A164DSD7"/>
<gene>
    <name evidence="1" type="ORF">APZ42_009806</name>
</gene>
<feature type="non-terminal residue" evidence="1">
    <location>
        <position position="98"/>
    </location>
</feature>
<sequence length="98" mass="10803">ALLLAKKRWTNVSSYCVLRTAAMDTAMDTIIMAATETNITDTQRTEVMVATEVMVVTEVTGSAGVRDRNPEKPLLMLQPCPLMPQQLPPTDKLPSNRN</sequence>
<protein>
    <submittedName>
        <fullName evidence="1">Uncharacterized protein</fullName>
    </submittedName>
</protein>
<dbReference type="Proteomes" id="UP000076858">
    <property type="component" value="Unassembled WGS sequence"/>
</dbReference>
<name>A0A164DSD7_9CRUS</name>
<organism evidence="1 2">
    <name type="scientific">Daphnia magna</name>
    <dbReference type="NCBI Taxonomy" id="35525"/>
    <lineage>
        <taxon>Eukaryota</taxon>
        <taxon>Metazoa</taxon>
        <taxon>Ecdysozoa</taxon>
        <taxon>Arthropoda</taxon>
        <taxon>Crustacea</taxon>
        <taxon>Branchiopoda</taxon>
        <taxon>Diplostraca</taxon>
        <taxon>Cladocera</taxon>
        <taxon>Anomopoda</taxon>
        <taxon>Daphniidae</taxon>
        <taxon>Daphnia</taxon>
    </lineage>
</organism>
<evidence type="ECO:0000313" key="1">
    <source>
        <dbReference type="EMBL" id="KZR96069.1"/>
    </source>
</evidence>
<accession>A0A164DSD7</accession>
<keyword evidence="2" id="KW-1185">Reference proteome</keyword>
<proteinExistence type="predicted"/>
<dbReference type="EMBL" id="LRGB01026214">
    <property type="protein sequence ID" value="KZR96069.1"/>
    <property type="molecule type" value="Genomic_DNA"/>
</dbReference>
<comment type="caution">
    <text evidence="1">The sequence shown here is derived from an EMBL/GenBank/DDBJ whole genome shotgun (WGS) entry which is preliminary data.</text>
</comment>
<evidence type="ECO:0000313" key="2">
    <source>
        <dbReference type="Proteomes" id="UP000076858"/>
    </source>
</evidence>
<reference evidence="1 2" key="1">
    <citation type="submission" date="2016-03" db="EMBL/GenBank/DDBJ databases">
        <title>EvidentialGene: Evidence-directed Construction of Genes on Genomes.</title>
        <authorList>
            <person name="Gilbert D.G."/>
            <person name="Choi J.-H."/>
            <person name="Mockaitis K."/>
            <person name="Colbourne J."/>
            <person name="Pfrender M."/>
        </authorList>
    </citation>
    <scope>NUCLEOTIDE SEQUENCE [LARGE SCALE GENOMIC DNA]</scope>
    <source>
        <strain evidence="1 2">Xinb3</strain>
        <tissue evidence="1">Complete organism</tissue>
    </source>
</reference>
<feature type="non-terminal residue" evidence="1">
    <location>
        <position position="1"/>
    </location>
</feature>